<dbReference type="PANTHER" id="PTHR40455:SF1">
    <property type="entry name" value="ANTITOXIN HIGA"/>
    <property type="match status" value="1"/>
</dbReference>
<dbReference type="AlphaFoldDB" id="A0A367R5R0"/>
<dbReference type="PANTHER" id="PTHR40455">
    <property type="entry name" value="ANTITOXIN HIGA"/>
    <property type="match status" value="1"/>
</dbReference>
<dbReference type="EMBL" id="LXQE01000177">
    <property type="protein sequence ID" value="RCJ31271.1"/>
    <property type="molecule type" value="Genomic_DNA"/>
</dbReference>
<reference evidence="2" key="1">
    <citation type="submission" date="2016-04" db="EMBL/GenBank/DDBJ databases">
        <authorList>
            <person name="Tabuchi Yagui T.R."/>
        </authorList>
    </citation>
    <scope>NUCLEOTIDE SEQUENCE [LARGE SCALE GENOMIC DNA]</scope>
</reference>
<sequence length="133" mass="15090">MTLTFNRETYASLLAKYQPKVIKTDEENEQATTLAEELSHRVNRTLEESALLDLLIALIEKYEDEHYPMGESTAHSMFLHLIDAQSVKEAELVAILGSREVVSEVMSGKQEITQEMAKVLGNFFHVDTSLFQN</sequence>
<dbReference type="GO" id="GO:0006355">
    <property type="term" value="P:regulation of DNA-templated transcription"/>
    <property type="evidence" value="ECO:0007669"/>
    <property type="project" value="InterPro"/>
</dbReference>
<organism evidence="1 2">
    <name type="scientific">Nostoc punctiforme NIES-2108</name>
    <dbReference type="NCBI Taxonomy" id="1356359"/>
    <lineage>
        <taxon>Bacteria</taxon>
        <taxon>Bacillati</taxon>
        <taxon>Cyanobacteriota</taxon>
        <taxon>Cyanophyceae</taxon>
        <taxon>Nostocales</taxon>
        <taxon>Nostocaceae</taxon>
        <taxon>Nostoc</taxon>
    </lineage>
</organism>
<proteinExistence type="predicted"/>
<name>A0A367R5R0_NOSPU</name>
<dbReference type="Proteomes" id="UP000252085">
    <property type="component" value="Unassembled WGS sequence"/>
</dbReference>
<accession>A0A367R5R0</accession>
<dbReference type="GO" id="GO:0001046">
    <property type="term" value="F:core promoter sequence-specific DNA binding"/>
    <property type="evidence" value="ECO:0007669"/>
    <property type="project" value="TreeGrafter"/>
</dbReference>
<evidence type="ECO:0000313" key="1">
    <source>
        <dbReference type="EMBL" id="RCJ31271.1"/>
    </source>
</evidence>
<evidence type="ECO:0000313" key="2">
    <source>
        <dbReference type="Proteomes" id="UP000252085"/>
    </source>
</evidence>
<comment type="caution">
    <text evidence="1">The sequence shown here is derived from an EMBL/GenBank/DDBJ whole genome shotgun (WGS) entry which is preliminary data.</text>
</comment>
<dbReference type="InterPro" id="IPR039060">
    <property type="entry name" value="Antitox_HigA"/>
</dbReference>
<protein>
    <submittedName>
        <fullName evidence="1">Transcriptional regulator</fullName>
    </submittedName>
</protein>
<gene>
    <name evidence="1" type="ORF">A6769_31450</name>
</gene>